<dbReference type="Proteomes" id="UP001319121">
    <property type="component" value="Chromosome"/>
</dbReference>
<keyword evidence="2 5" id="KW-0812">Transmembrane</keyword>
<evidence type="ECO:0000256" key="3">
    <source>
        <dbReference type="ARBA" id="ARBA00022989"/>
    </source>
</evidence>
<dbReference type="InterPro" id="IPR035921">
    <property type="entry name" value="F/V-ATP_Csub_sf"/>
</dbReference>
<dbReference type="GO" id="GO:0015078">
    <property type="term" value="F:proton transmembrane transporter activity"/>
    <property type="evidence" value="ECO:0007669"/>
    <property type="project" value="InterPro"/>
</dbReference>
<dbReference type="Gene3D" id="1.20.120.610">
    <property type="entry name" value="lithium bound rotor ring of v- atpase"/>
    <property type="match status" value="1"/>
</dbReference>
<comment type="subcellular location">
    <subcellularLocation>
        <location evidence="1">Membrane</location>
        <topology evidence="1">Multi-pass membrane protein</topology>
    </subcellularLocation>
</comment>
<evidence type="ECO:0000256" key="5">
    <source>
        <dbReference type="SAM" id="Phobius"/>
    </source>
</evidence>
<dbReference type="EMBL" id="AP019536">
    <property type="protein sequence ID" value="BBI99452.1"/>
    <property type="molecule type" value="Genomic_DNA"/>
</dbReference>
<reference evidence="7 8" key="1">
    <citation type="submission" date="2019-03" db="EMBL/GenBank/DDBJ databases">
        <title>Complete genome sequence of Ferrigenium kumadai strain An22, a microaerophilic iron-oxidizing bacterium isolated from a paddy field soil.</title>
        <authorList>
            <person name="Watanabe T."/>
            <person name="Asakawa S."/>
        </authorList>
    </citation>
    <scope>NUCLEOTIDE SEQUENCE [LARGE SCALE GENOMIC DNA]</scope>
    <source>
        <strain evidence="7 8">An22</strain>
    </source>
</reference>
<feature type="transmembrane region" description="Helical" evidence="5">
    <location>
        <begin position="79"/>
        <end position="112"/>
    </location>
</feature>
<evidence type="ECO:0000259" key="6">
    <source>
        <dbReference type="Pfam" id="PF00137"/>
    </source>
</evidence>
<dbReference type="Pfam" id="PF00137">
    <property type="entry name" value="ATP-synt_C"/>
    <property type="match status" value="1"/>
</dbReference>
<feature type="transmembrane region" description="Helical" evidence="5">
    <location>
        <begin position="124"/>
        <end position="145"/>
    </location>
</feature>
<dbReference type="KEGG" id="fku:FGKAn22_11450"/>
<keyword evidence="4 5" id="KW-0472">Membrane</keyword>
<accession>A0AAN1W0M2</accession>
<feature type="domain" description="V-ATPase proteolipid subunit C-like" evidence="6">
    <location>
        <begin position="84"/>
        <end position="143"/>
    </location>
</feature>
<sequence length="148" mass="15209">MSWLIALICLNLLLTLGLGVYLEFRPMTDGKRAQRWWRGTLATNLVVFVGASLGALLLGMQDALAQQAAAPHGEISVGLGLALLGAGIPTGLAAFGAGLAVGPVGAASLAIISEKPEMFGRTLIYLGLAEGIAIYGLVVTILLLGRIA</sequence>
<name>A0AAN1W0M2_9PROT</name>
<dbReference type="CDD" id="cd18120">
    <property type="entry name" value="ATP-synt_Vo_Ao_c"/>
    <property type="match status" value="1"/>
</dbReference>
<evidence type="ECO:0000313" key="7">
    <source>
        <dbReference type="EMBL" id="BBI99452.1"/>
    </source>
</evidence>
<organism evidence="7 8">
    <name type="scientific">Ferrigenium kumadai</name>
    <dbReference type="NCBI Taxonomy" id="1682490"/>
    <lineage>
        <taxon>Bacteria</taxon>
        <taxon>Pseudomonadati</taxon>
        <taxon>Pseudomonadota</taxon>
        <taxon>Betaproteobacteria</taxon>
        <taxon>Nitrosomonadales</taxon>
        <taxon>Gallionellaceae</taxon>
        <taxon>Ferrigenium</taxon>
    </lineage>
</organism>
<keyword evidence="3 5" id="KW-1133">Transmembrane helix</keyword>
<dbReference type="InterPro" id="IPR002379">
    <property type="entry name" value="ATPase_proteolipid_c-like_dom"/>
</dbReference>
<dbReference type="SUPFAM" id="SSF81333">
    <property type="entry name" value="F1F0 ATP synthase subunit C"/>
    <property type="match status" value="1"/>
</dbReference>
<feature type="transmembrane region" description="Helical" evidence="5">
    <location>
        <begin position="35"/>
        <end position="58"/>
    </location>
</feature>
<dbReference type="RefSeq" id="WP_212787027.1">
    <property type="nucleotide sequence ID" value="NZ_AP019536.1"/>
</dbReference>
<evidence type="ECO:0000256" key="4">
    <source>
        <dbReference type="ARBA" id="ARBA00023136"/>
    </source>
</evidence>
<evidence type="ECO:0000256" key="2">
    <source>
        <dbReference type="ARBA" id="ARBA00022692"/>
    </source>
</evidence>
<gene>
    <name evidence="7" type="ORF">FGKAn22_11450</name>
</gene>
<evidence type="ECO:0000313" key="8">
    <source>
        <dbReference type="Proteomes" id="UP001319121"/>
    </source>
</evidence>
<keyword evidence="8" id="KW-1185">Reference proteome</keyword>
<proteinExistence type="predicted"/>
<dbReference type="GO" id="GO:0033177">
    <property type="term" value="C:proton-transporting two-sector ATPase complex, proton-transporting domain"/>
    <property type="evidence" value="ECO:0007669"/>
    <property type="project" value="InterPro"/>
</dbReference>
<evidence type="ECO:0000256" key="1">
    <source>
        <dbReference type="ARBA" id="ARBA00004141"/>
    </source>
</evidence>
<dbReference type="AlphaFoldDB" id="A0AAN1W0M2"/>
<protein>
    <submittedName>
        <fullName evidence="7">ATPase</fullName>
    </submittedName>
</protein>